<dbReference type="Gene3D" id="2.40.30.10">
    <property type="entry name" value="Translation factors"/>
    <property type="match status" value="1"/>
</dbReference>
<evidence type="ECO:0000313" key="3">
    <source>
        <dbReference type="Proteomes" id="UP000000851"/>
    </source>
</evidence>
<sequence>MTERPERGAGGRRRGAPPRLAHVQRVERVTPHMIRVVLGGPGLEGLEADQYTDHYVKILFPLAGVEYPEPFDMQQVREEMPRELWPSVRTYSVRAWDAAKLELTIDFVYHGDEGIAGPWAARAQPGDPVRFSGPGGGYAPDPDADWHLLAGDESALPAIAAALERMPEGARVHAFIEVSDSAEEQKLETGADATITWLHRGDAPAGKTLVDAVSGFDFPEGAVHAFVHGEAGFVKELRRLLFIERGVPRDQVSISGYWRLGHDEDGWQAGKRAWNAQVEADQDGTGTAS</sequence>
<dbReference type="InterPro" id="IPR013113">
    <property type="entry name" value="SIP_FAD-bd"/>
</dbReference>
<dbReference type="eggNOG" id="COG2375">
    <property type="taxonomic scope" value="Bacteria"/>
</dbReference>
<dbReference type="HOGENOM" id="CLU_040923_3_0_11"/>
<keyword evidence="3" id="KW-1185">Reference proteome</keyword>
<dbReference type="PROSITE" id="PS51384">
    <property type="entry name" value="FAD_FR"/>
    <property type="match status" value="1"/>
</dbReference>
<proteinExistence type="predicted"/>
<dbReference type="Pfam" id="PF04954">
    <property type="entry name" value="SIP"/>
    <property type="match status" value="1"/>
</dbReference>
<reference evidence="2 3" key="1">
    <citation type="journal article" date="2009" name="Stand. Genomic Sci.">
        <title>Complete genome sequence of Catenulispora acidiphila type strain (ID 139908).</title>
        <authorList>
            <person name="Copeland A."/>
            <person name="Lapidus A."/>
            <person name="Glavina Del Rio T."/>
            <person name="Nolan M."/>
            <person name="Lucas S."/>
            <person name="Chen F."/>
            <person name="Tice H."/>
            <person name="Cheng J.F."/>
            <person name="Bruce D."/>
            <person name="Goodwin L."/>
            <person name="Pitluck S."/>
            <person name="Mikhailova N."/>
            <person name="Pati A."/>
            <person name="Ivanova N."/>
            <person name="Mavromatis K."/>
            <person name="Chen A."/>
            <person name="Palaniappan K."/>
            <person name="Chain P."/>
            <person name="Land M."/>
            <person name="Hauser L."/>
            <person name="Chang Y.J."/>
            <person name="Jeffries C.D."/>
            <person name="Chertkov O."/>
            <person name="Brettin T."/>
            <person name="Detter J.C."/>
            <person name="Han C."/>
            <person name="Ali Z."/>
            <person name="Tindall B.J."/>
            <person name="Goker M."/>
            <person name="Bristow J."/>
            <person name="Eisen J.A."/>
            <person name="Markowitz V."/>
            <person name="Hugenholtz P."/>
            <person name="Kyrpides N.C."/>
            <person name="Klenk H.P."/>
        </authorList>
    </citation>
    <scope>NUCLEOTIDE SEQUENCE [LARGE SCALE GENOMIC DNA]</scope>
    <source>
        <strain evidence="3">DSM 44928 / JCM 14897 / NBRC 102108 / NRRL B-24433 / ID139908</strain>
    </source>
</reference>
<organism evidence="2 3">
    <name type="scientific">Catenulispora acidiphila (strain DSM 44928 / JCM 14897 / NBRC 102108 / NRRL B-24433 / ID139908)</name>
    <dbReference type="NCBI Taxonomy" id="479433"/>
    <lineage>
        <taxon>Bacteria</taxon>
        <taxon>Bacillati</taxon>
        <taxon>Actinomycetota</taxon>
        <taxon>Actinomycetes</taxon>
        <taxon>Catenulisporales</taxon>
        <taxon>Catenulisporaceae</taxon>
        <taxon>Catenulispora</taxon>
    </lineage>
</organism>
<dbReference type="KEGG" id="cai:Caci_3477"/>
<dbReference type="Proteomes" id="UP000000851">
    <property type="component" value="Chromosome"/>
</dbReference>
<name>C7Q963_CATAD</name>
<dbReference type="AlphaFoldDB" id="C7Q963"/>
<dbReference type="PANTHER" id="PTHR30157">
    <property type="entry name" value="FERRIC REDUCTASE, NADPH-DEPENDENT"/>
    <property type="match status" value="1"/>
</dbReference>
<feature type="domain" description="FAD-binding FR-type" evidence="1">
    <location>
        <begin position="16"/>
        <end position="141"/>
    </location>
</feature>
<evidence type="ECO:0000259" key="1">
    <source>
        <dbReference type="PROSITE" id="PS51384"/>
    </source>
</evidence>
<protein>
    <submittedName>
        <fullName evidence="2">Siderophore-interacting protein</fullName>
    </submittedName>
</protein>
<dbReference type="InterPro" id="IPR039261">
    <property type="entry name" value="FNR_nucleotide-bd"/>
</dbReference>
<dbReference type="InterPro" id="IPR039374">
    <property type="entry name" value="SIP_fam"/>
</dbReference>
<dbReference type="Pfam" id="PF08021">
    <property type="entry name" value="FAD_binding_9"/>
    <property type="match status" value="1"/>
</dbReference>
<dbReference type="Gene3D" id="3.40.50.80">
    <property type="entry name" value="Nucleotide-binding domain of ferredoxin-NADP reductase (FNR) module"/>
    <property type="match status" value="1"/>
</dbReference>
<dbReference type="FunFam" id="2.40.30.10:FF:000131">
    <property type="entry name" value="NADPH-dependent ferric siderophore reductase"/>
    <property type="match status" value="1"/>
</dbReference>
<gene>
    <name evidence="2" type="ordered locus">Caci_3477</name>
</gene>
<dbReference type="InterPro" id="IPR007037">
    <property type="entry name" value="SIP_rossman_dom"/>
</dbReference>
<dbReference type="EMBL" id="CP001700">
    <property type="protein sequence ID" value="ACU72383.1"/>
    <property type="molecule type" value="Genomic_DNA"/>
</dbReference>
<dbReference type="CDD" id="cd06193">
    <property type="entry name" value="siderophore_interacting"/>
    <property type="match status" value="1"/>
</dbReference>
<dbReference type="PANTHER" id="PTHR30157:SF0">
    <property type="entry name" value="NADPH-DEPENDENT FERRIC-CHELATE REDUCTASE"/>
    <property type="match status" value="1"/>
</dbReference>
<dbReference type="SUPFAM" id="SSF63380">
    <property type="entry name" value="Riboflavin synthase domain-like"/>
    <property type="match status" value="1"/>
</dbReference>
<dbReference type="RefSeq" id="WP_012787676.1">
    <property type="nucleotide sequence ID" value="NC_013131.1"/>
</dbReference>
<dbReference type="InterPro" id="IPR017938">
    <property type="entry name" value="Riboflavin_synthase-like_b-brl"/>
</dbReference>
<dbReference type="OrthoDB" id="3291337at2"/>
<accession>C7Q963</accession>
<dbReference type="GO" id="GO:0016491">
    <property type="term" value="F:oxidoreductase activity"/>
    <property type="evidence" value="ECO:0007669"/>
    <property type="project" value="InterPro"/>
</dbReference>
<dbReference type="STRING" id="479433.Caci_3477"/>
<dbReference type="InParanoid" id="C7Q963"/>
<evidence type="ECO:0000313" key="2">
    <source>
        <dbReference type="EMBL" id="ACU72383.1"/>
    </source>
</evidence>
<dbReference type="InterPro" id="IPR017927">
    <property type="entry name" value="FAD-bd_FR_type"/>
</dbReference>